<keyword evidence="3" id="KW-1185">Reference proteome</keyword>
<sequence>MSQFAELQERHERMKTLTSSMEIFFKTLQEDHAQSGKPSEEINRKLNQVFDEQHHFKRDRNYYYSNKSPNAKKKVFAIDKVPEEECSTEYSDSHSMGDAIRESPDDDHDPKEEFLQEYQEEKQLEIKDIQLEAGIPQDTANKNLSKHTQDEHKFLVIPTRGMAYIHETATKMTVCVDNAQQPLIINSGAHCSIVTRGYLDNHFPNWEKQVLPTKAKNFKSA</sequence>
<dbReference type="Proteomes" id="UP000765509">
    <property type="component" value="Unassembled WGS sequence"/>
</dbReference>
<evidence type="ECO:0000313" key="3">
    <source>
        <dbReference type="Proteomes" id="UP000765509"/>
    </source>
</evidence>
<reference evidence="2" key="1">
    <citation type="submission" date="2021-03" db="EMBL/GenBank/DDBJ databases">
        <title>Draft genome sequence of rust myrtle Austropuccinia psidii MF-1, a brazilian biotype.</title>
        <authorList>
            <person name="Quecine M.C."/>
            <person name="Pachon D.M.R."/>
            <person name="Bonatelli M.L."/>
            <person name="Correr F.H."/>
            <person name="Franceschini L.M."/>
            <person name="Leite T.F."/>
            <person name="Margarido G.R.A."/>
            <person name="Almeida C.A."/>
            <person name="Ferrarezi J.A."/>
            <person name="Labate C.A."/>
        </authorList>
    </citation>
    <scope>NUCLEOTIDE SEQUENCE</scope>
    <source>
        <strain evidence="2">MF-1</strain>
    </source>
</reference>
<comment type="caution">
    <text evidence="2">The sequence shown here is derived from an EMBL/GenBank/DDBJ whole genome shotgun (WGS) entry which is preliminary data.</text>
</comment>
<dbReference type="AlphaFoldDB" id="A0A9Q3JWP1"/>
<protein>
    <submittedName>
        <fullName evidence="2">Uncharacterized protein</fullName>
    </submittedName>
</protein>
<accession>A0A9Q3JWP1</accession>
<feature type="region of interest" description="Disordered" evidence="1">
    <location>
        <begin position="86"/>
        <end position="109"/>
    </location>
</feature>
<proteinExistence type="predicted"/>
<organism evidence="2 3">
    <name type="scientific">Austropuccinia psidii MF-1</name>
    <dbReference type="NCBI Taxonomy" id="1389203"/>
    <lineage>
        <taxon>Eukaryota</taxon>
        <taxon>Fungi</taxon>
        <taxon>Dikarya</taxon>
        <taxon>Basidiomycota</taxon>
        <taxon>Pucciniomycotina</taxon>
        <taxon>Pucciniomycetes</taxon>
        <taxon>Pucciniales</taxon>
        <taxon>Sphaerophragmiaceae</taxon>
        <taxon>Austropuccinia</taxon>
    </lineage>
</organism>
<dbReference type="EMBL" id="AVOT02084844">
    <property type="protein sequence ID" value="MBW0569686.1"/>
    <property type="molecule type" value="Genomic_DNA"/>
</dbReference>
<name>A0A9Q3JWP1_9BASI</name>
<evidence type="ECO:0000256" key="1">
    <source>
        <dbReference type="SAM" id="MobiDB-lite"/>
    </source>
</evidence>
<gene>
    <name evidence="2" type="ORF">O181_109401</name>
</gene>
<feature type="compositionally biased region" description="Basic and acidic residues" evidence="1">
    <location>
        <begin position="99"/>
        <end position="109"/>
    </location>
</feature>
<evidence type="ECO:0000313" key="2">
    <source>
        <dbReference type="EMBL" id="MBW0569686.1"/>
    </source>
</evidence>